<dbReference type="CDD" id="cd07067">
    <property type="entry name" value="HP_PGM_like"/>
    <property type="match status" value="1"/>
</dbReference>
<proteinExistence type="predicted"/>
<reference evidence="3 4" key="1">
    <citation type="submission" date="2020-03" db="EMBL/GenBank/DDBJ databases">
        <title>WGS of actinomycetes isolated from Thailand.</title>
        <authorList>
            <person name="Thawai C."/>
        </authorList>
    </citation>
    <scope>NUCLEOTIDE SEQUENCE [LARGE SCALE GENOMIC DNA]</scope>
    <source>
        <strain evidence="3 4">HSS6-12</strain>
    </source>
</reference>
<organism evidence="3 4">
    <name type="scientific">Micromonospora thermarum</name>
    <dbReference type="NCBI Taxonomy" id="2720024"/>
    <lineage>
        <taxon>Bacteria</taxon>
        <taxon>Bacillati</taxon>
        <taxon>Actinomycetota</taxon>
        <taxon>Actinomycetes</taxon>
        <taxon>Micromonosporales</taxon>
        <taxon>Micromonosporaceae</taxon>
        <taxon>Micromonospora</taxon>
    </lineage>
</organism>
<dbReference type="SMART" id="SM00855">
    <property type="entry name" value="PGAM"/>
    <property type="match status" value="1"/>
</dbReference>
<dbReference type="NCBIfam" id="NF005567">
    <property type="entry name" value="PRK07238.1"/>
    <property type="match status" value="1"/>
</dbReference>
<dbReference type="Pfam" id="PF00300">
    <property type="entry name" value="His_Phos_1"/>
    <property type="match status" value="1"/>
</dbReference>
<accession>A0ABX0Z553</accession>
<dbReference type="InterPro" id="IPR029033">
    <property type="entry name" value="His_PPase_superfam"/>
</dbReference>
<dbReference type="InterPro" id="IPR013078">
    <property type="entry name" value="His_Pase_superF_clade-1"/>
</dbReference>
<dbReference type="Gene3D" id="3.40.50.1240">
    <property type="entry name" value="Phosphoglycerate mutase-like"/>
    <property type="match status" value="1"/>
</dbReference>
<feature type="compositionally biased region" description="Low complexity" evidence="1">
    <location>
        <begin position="169"/>
        <end position="186"/>
    </location>
</feature>
<dbReference type="PROSITE" id="PS50879">
    <property type="entry name" value="RNASE_H_1"/>
    <property type="match status" value="1"/>
</dbReference>
<dbReference type="InterPro" id="IPR014636">
    <property type="entry name" value="RNaseH/PGlycerate_mutase"/>
</dbReference>
<dbReference type="InterPro" id="IPR050275">
    <property type="entry name" value="PGM_Phosphatase"/>
</dbReference>
<keyword evidence="4" id="KW-1185">Reference proteome</keyword>
<dbReference type="PANTHER" id="PTHR48100:SF62">
    <property type="entry name" value="GLUCOSYL-3-PHOSPHOGLYCERATE PHOSPHATASE"/>
    <property type="match status" value="1"/>
</dbReference>
<dbReference type="SUPFAM" id="SSF53098">
    <property type="entry name" value="Ribonuclease H-like"/>
    <property type="match status" value="1"/>
</dbReference>
<feature type="region of interest" description="Disordered" evidence="1">
    <location>
        <begin position="134"/>
        <end position="190"/>
    </location>
</feature>
<dbReference type="PIRSF" id="PIRSF036922">
    <property type="entry name" value="RNaseH_PGAM"/>
    <property type="match status" value="1"/>
</dbReference>
<comment type="caution">
    <text evidence="3">The sequence shown here is derived from an EMBL/GenBank/DDBJ whole genome shotgun (WGS) entry which is preliminary data.</text>
</comment>
<feature type="compositionally biased region" description="Low complexity" evidence="1">
    <location>
        <begin position="152"/>
        <end position="162"/>
    </location>
</feature>
<evidence type="ECO:0000259" key="2">
    <source>
        <dbReference type="PROSITE" id="PS50879"/>
    </source>
</evidence>
<evidence type="ECO:0000313" key="4">
    <source>
        <dbReference type="Proteomes" id="UP000783871"/>
    </source>
</evidence>
<dbReference type="SUPFAM" id="SSF53254">
    <property type="entry name" value="Phosphoglycerate mutase-like"/>
    <property type="match status" value="1"/>
</dbReference>
<dbReference type="Pfam" id="PF13456">
    <property type="entry name" value="RVT_3"/>
    <property type="match status" value="1"/>
</dbReference>
<dbReference type="EMBL" id="JAATEO010000012">
    <property type="protein sequence ID" value="NJP32981.1"/>
    <property type="molecule type" value="Genomic_DNA"/>
</dbReference>
<dbReference type="RefSeq" id="WP_168001352.1">
    <property type="nucleotide sequence ID" value="NZ_JAATEO010000012.1"/>
</dbReference>
<sequence>MAPRVVVVEADGGSRGNPGPAGYGAVVRDLDTGEVLAERSEAIGTATNNVAEYRGLIAGLEAAAELGAGEVEVRMDSKLVVEQMCGRWQIKHPGLRPLAAQAAGLVGRFTAVRYSWIPRERNRHADALANAAMDAAAGAPTRPARAPEPPREVAAPDSPARAAAREAAARAATARTTGTDPATAPASWEPRPSFTATRLILVRHGETEYTEQRRYSGRGDVPLSARGRAQVKATAARVAALAPSVAAVVSSPLSRCTHTAEAIAAALGGLPVRLDDDLIECDFGAWEGRTFAEVREGWAGEMDAWLASTKVAPPDGESFAEVAARSRRAVDGLRQAYRGEAVVVVSHVSPIKLILRDALGAGDTLLHRLFLDAAGISVVDLWPDGGVAVRSVNDTAHLPAD</sequence>
<dbReference type="PANTHER" id="PTHR48100">
    <property type="entry name" value="BROAD-SPECIFICITY PHOSPHATASE YOR283W-RELATED"/>
    <property type="match status" value="1"/>
</dbReference>
<dbReference type="Gene3D" id="3.30.420.10">
    <property type="entry name" value="Ribonuclease H-like superfamily/Ribonuclease H"/>
    <property type="match status" value="1"/>
</dbReference>
<dbReference type="InterPro" id="IPR036397">
    <property type="entry name" value="RNaseH_sf"/>
</dbReference>
<gene>
    <name evidence="3" type="ORF">HCJ94_13530</name>
</gene>
<evidence type="ECO:0000256" key="1">
    <source>
        <dbReference type="SAM" id="MobiDB-lite"/>
    </source>
</evidence>
<protein>
    <submittedName>
        <fullName evidence="3">Bifunctional RNase H/acid phosphatase</fullName>
    </submittedName>
</protein>
<dbReference type="InterPro" id="IPR002156">
    <property type="entry name" value="RNaseH_domain"/>
</dbReference>
<dbReference type="InterPro" id="IPR012337">
    <property type="entry name" value="RNaseH-like_sf"/>
</dbReference>
<dbReference type="CDD" id="cd09279">
    <property type="entry name" value="RNase_HI_like"/>
    <property type="match status" value="1"/>
</dbReference>
<dbReference type="Proteomes" id="UP000783871">
    <property type="component" value="Unassembled WGS sequence"/>
</dbReference>
<name>A0ABX0Z553_9ACTN</name>
<feature type="compositionally biased region" description="Low complexity" evidence="1">
    <location>
        <begin position="134"/>
        <end position="144"/>
    </location>
</feature>
<evidence type="ECO:0000313" key="3">
    <source>
        <dbReference type="EMBL" id="NJP32981.1"/>
    </source>
</evidence>
<feature type="domain" description="RNase H type-1" evidence="2">
    <location>
        <begin position="2"/>
        <end position="142"/>
    </location>
</feature>